<keyword evidence="3" id="KW-1185">Reference proteome</keyword>
<dbReference type="AlphaFoldDB" id="A0A165MES6"/>
<dbReference type="InParanoid" id="A0A165MES6"/>
<protein>
    <submittedName>
        <fullName evidence="2">Uncharacterized protein</fullName>
    </submittedName>
</protein>
<dbReference type="Proteomes" id="UP000076761">
    <property type="component" value="Unassembled WGS sequence"/>
</dbReference>
<name>A0A165MES6_9AGAM</name>
<feature type="region of interest" description="Disordered" evidence="1">
    <location>
        <begin position="64"/>
        <end position="196"/>
    </location>
</feature>
<feature type="compositionally biased region" description="Acidic residues" evidence="1">
    <location>
        <begin position="101"/>
        <end position="110"/>
    </location>
</feature>
<organism evidence="2 3">
    <name type="scientific">Neolentinus lepideus HHB14362 ss-1</name>
    <dbReference type="NCBI Taxonomy" id="1314782"/>
    <lineage>
        <taxon>Eukaryota</taxon>
        <taxon>Fungi</taxon>
        <taxon>Dikarya</taxon>
        <taxon>Basidiomycota</taxon>
        <taxon>Agaricomycotina</taxon>
        <taxon>Agaricomycetes</taxon>
        <taxon>Gloeophyllales</taxon>
        <taxon>Gloeophyllaceae</taxon>
        <taxon>Neolentinus</taxon>
    </lineage>
</organism>
<dbReference type="STRING" id="1314782.A0A165MES6"/>
<evidence type="ECO:0000313" key="2">
    <source>
        <dbReference type="EMBL" id="KZT18241.1"/>
    </source>
</evidence>
<proteinExistence type="predicted"/>
<dbReference type="EMBL" id="KV425695">
    <property type="protein sequence ID" value="KZT18241.1"/>
    <property type="molecule type" value="Genomic_DNA"/>
</dbReference>
<reference evidence="2 3" key="1">
    <citation type="journal article" date="2016" name="Mol. Biol. Evol.">
        <title>Comparative Genomics of Early-Diverging Mushroom-Forming Fungi Provides Insights into the Origins of Lignocellulose Decay Capabilities.</title>
        <authorList>
            <person name="Nagy L.G."/>
            <person name="Riley R."/>
            <person name="Tritt A."/>
            <person name="Adam C."/>
            <person name="Daum C."/>
            <person name="Floudas D."/>
            <person name="Sun H."/>
            <person name="Yadav J.S."/>
            <person name="Pangilinan J."/>
            <person name="Larsson K.H."/>
            <person name="Matsuura K."/>
            <person name="Barry K."/>
            <person name="Labutti K."/>
            <person name="Kuo R."/>
            <person name="Ohm R.A."/>
            <person name="Bhattacharya S.S."/>
            <person name="Shirouzu T."/>
            <person name="Yoshinaga Y."/>
            <person name="Martin F.M."/>
            <person name="Grigoriev I.V."/>
            <person name="Hibbett D.S."/>
        </authorList>
    </citation>
    <scope>NUCLEOTIDE SEQUENCE [LARGE SCALE GENOMIC DNA]</scope>
    <source>
        <strain evidence="2 3">HHB14362 ss-1</strain>
    </source>
</reference>
<evidence type="ECO:0000256" key="1">
    <source>
        <dbReference type="SAM" id="MobiDB-lite"/>
    </source>
</evidence>
<sequence>MASRLATKTLARFASASRTRPSAVARRTMASAHAPAHTSDTPWIAASALIFGSAAIYLLAPPGEKKAHAHGKEQVAHHEQPKTVPAFSDKSPAPDTPTPTTDDEGTEVPESEVKESMDQAYASNSPVDAGKEEAGGDSAEAPSKDPADAESGAPANDDTQKRTDNFQGPEEEGPTPVEKPRSAAAQGVAPREVSKD</sequence>
<feature type="region of interest" description="Disordered" evidence="1">
    <location>
        <begin position="1"/>
        <end position="38"/>
    </location>
</feature>
<feature type="compositionally biased region" description="Basic and acidic residues" evidence="1">
    <location>
        <begin position="64"/>
        <end position="81"/>
    </location>
</feature>
<accession>A0A165MES6</accession>
<evidence type="ECO:0000313" key="3">
    <source>
        <dbReference type="Proteomes" id="UP000076761"/>
    </source>
</evidence>
<dbReference type="OrthoDB" id="4590707at2759"/>
<gene>
    <name evidence="2" type="ORF">NEOLEDRAFT_1184443</name>
</gene>